<keyword evidence="3" id="KW-1185">Reference proteome</keyword>
<dbReference type="OrthoDB" id="10677786at2759"/>
<evidence type="ECO:0000313" key="2">
    <source>
        <dbReference type="EMBL" id="GAW80803.1"/>
    </source>
</evidence>
<proteinExistence type="predicted"/>
<dbReference type="EMBL" id="BDQF01000009">
    <property type="protein sequence ID" value="GAW80803.1"/>
    <property type="molecule type" value="Genomic_DNA"/>
</dbReference>
<evidence type="ECO:0000256" key="1">
    <source>
        <dbReference type="SAM" id="Phobius"/>
    </source>
</evidence>
<feature type="transmembrane region" description="Helical" evidence="1">
    <location>
        <begin position="209"/>
        <end position="227"/>
    </location>
</feature>
<dbReference type="Proteomes" id="UP000195521">
    <property type="component" value="Unassembled WGS sequence"/>
</dbReference>
<keyword evidence="1" id="KW-0472">Membrane</keyword>
<evidence type="ECO:0000313" key="3">
    <source>
        <dbReference type="Proteomes" id="UP000195521"/>
    </source>
</evidence>
<gene>
    <name evidence="2" type="ORF">PGO_083690</name>
</gene>
<keyword evidence="1" id="KW-1133">Transmembrane helix</keyword>
<protein>
    <submittedName>
        <fullName evidence="2">Variable surface protein</fullName>
    </submittedName>
</protein>
<accession>A0A1Y1JK62</accession>
<dbReference type="AlphaFoldDB" id="A0A1Y1JK62"/>
<comment type="caution">
    <text evidence="2">The sequence shown here is derived from an EMBL/GenBank/DDBJ whole genome shotgun (WGS) entry which is preliminary data.</text>
</comment>
<dbReference type="GeneID" id="39747519"/>
<sequence length="330" mass="40140">MEAKYDLEDYPLVTEFAKYKQYIDGSLIHNTPHTNKYNCKNLHYHNIKKYENEIKEQCENIMFFLGKIHNDKTNKYFVIPALKYFYYWIYEKILDFKDIDKVETIYYRLYSEFKRFRKEQDIPDINAGIMTQKRLEDITLLYKMYKCFNDLNDRQETDEEKQFCEVLNIFINNNKPEKQEYPMHYWYAAQKGSSCPPEKPCKCVISRPVIVAFFVSIIMSLFLFYVLKYTSYGSKLIAREKNKRYNRDYIYKEEWDTSETPEMYYSTSEAPEMYYSTSEAPEMYYSTSEAPEMYDSTSEAPEMYYSTYETPEMFYNTYDDFRGRIIYNSY</sequence>
<dbReference type="RefSeq" id="XP_028543392.1">
    <property type="nucleotide sequence ID" value="XM_028687591.1"/>
</dbReference>
<organism evidence="2 3">
    <name type="scientific">Plasmodium gonderi</name>
    <dbReference type="NCBI Taxonomy" id="77519"/>
    <lineage>
        <taxon>Eukaryota</taxon>
        <taxon>Sar</taxon>
        <taxon>Alveolata</taxon>
        <taxon>Apicomplexa</taxon>
        <taxon>Aconoidasida</taxon>
        <taxon>Haemosporida</taxon>
        <taxon>Plasmodiidae</taxon>
        <taxon>Plasmodium</taxon>
        <taxon>Plasmodium (Plasmodium)</taxon>
    </lineage>
</organism>
<reference evidence="3" key="1">
    <citation type="submission" date="2017-04" db="EMBL/GenBank/DDBJ databases">
        <title>Plasmodium gonderi genome.</title>
        <authorList>
            <person name="Arisue N."/>
            <person name="Honma H."/>
            <person name="Kawai S."/>
            <person name="Tougan T."/>
            <person name="Tanabe K."/>
            <person name="Horii T."/>
        </authorList>
    </citation>
    <scope>NUCLEOTIDE SEQUENCE [LARGE SCALE GENOMIC DNA]</scope>
    <source>
        <strain evidence="3">ATCC 30045</strain>
    </source>
</reference>
<name>A0A1Y1JK62_PLAGO</name>
<keyword evidence="1" id="KW-0812">Transmembrane</keyword>